<dbReference type="GO" id="GO:0052381">
    <property type="term" value="F:tRNA dimethylallyltransferase activity"/>
    <property type="evidence" value="ECO:0007669"/>
    <property type="project" value="InterPro"/>
</dbReference>
<dbReference type="InterPro" id="IPR018022">
    <property type="entry name" value="IPT"/>
</dbReference>
<gene>
    <name evidence="7" type="primary">Trit1</name>
    <name evidence="7" type="ORF">g.59513</name>
</gene>
<evidence type="ECO:0000313" key="7">
    <source>
        <dbReference type="EMBL" id="JAQ16865.1"/>
    </source>
</evidence>
<dbReference type="GO" id="GO:0003676">
    <property type="term" value="F:nucleic acid binding"/>
    <property type="evidence" value="ECO:0007669"/>
    <property type="project" value="InterPro"/>
</dbReference>
<dbReference type="InterPro" id="IPR003604">
    <property type="entry name" value="Matrin/U1-like-C_Znf_C2H2"/>
</dbReference>
<dbReference type="SUPFAM" id="SSF52540">
    <property type="entry name" value="P-loop containing nucleoside triphosphate hydrolases"/>
    <property type="match status" value="2"/>
</dbReference>
<evidence type="ECO:0000256" key="1">
    <source>
        <dbReference type="ARBA" id="ARBA00005842"/>
    </source>
</evidence>
<dbReference type="SUPFAM" id="SSF57667">
    <property type="entry name" value="beta-beta-alpha zinc fingers"/>
    <property type="match status" value="1"/>
</dbReference>
<protein>
    <submittedName>
        <fullName evidence="7">tRNA dimethylallyltransferase, mitochondrial</fullName>
    </submittedName>
</protein>
<dbReference type="HAMAP" id="MF_00185">
    <property type="entry name" value="IPP_trans"/>
    <property type="match status" value="1"/>
</dbReference>
<dbReference type="InterPro" id="IPR036236">
    <property type="entry name" value="Znf_C2H2_sf"/>
</dbReference>
<keyword evidence="4" id="KW-0067">ATP-binding</keyword>
<dbReference type="Pfam" id="PF01715">
    <property type="entry name" value="IPPT"/>
    <property type="match status" value="2"/>
</dbReference>
<dbReference type="PANTHER" id="PTHR11088:SF89">
    <property type="entry name" value="TRNA DIMETHYLALLYLTRANSFERASE"/>
    <property type="match status" value="1"/>
</dbReference>
<feature type="region of interest" description="Disordered" evidence="5">
    <location>
        <begin position="514"/>
        <end position="537"/>
    </location>
</feature>
<proteinExistence type="inferred from homology"/>
<organism evidence="7">
    <name type="scientific">Lygus hesperus</name>
    <name type="common">Western plant bug</name>
    <dbReference type="NCBI Taxonomy" id="30085"/>
    <lineage>
        <taxon>Eukaryota</taxon>
        <taxon>Metazoa</taxon>
        <taxon>Ecdysozoa</taxon>
        <taxon>Arthropoda</taxon>
        <taxon>Hexapoda</taxon>
        <taxon>Insecta</taxon>
        <taxon>Pterygota</taxon>
        <taxon>Neoptera</taxon>
        <taxon>Paraneoptera</taxon>
        <taxon>Hemiptera</taxon>
        <taxon>Heteroptera</taxon>
        <taxon>Panheteroptera</taxon>
        <taxon>Cimicomorpha</taxon>
        <taxon>Miridae</taxon>
        <taxon>Mirini</taxon>
        <taxon>Lygus</taxon>
    </lineage>
</organism>
<dbReference type="GO" id="GO:0005739">
    <property type="term" value="C:mitochondrion"/>
    <property type="evidence" value="ECO:0007669"/>
    <property type="project" value="TreeGrafter"/>
</dbReference>
<dbReference type="EMBL" id="GDHC01001764">
    <property type="protein sequence ID" value="JAQ16865.1"/>
    <property type="molecule type" value="Transcribed_RNA"/>
</dbReference>
<comment type="similarity">
    <text evidence="1">Belongs to the IPP transferase family.</text>
</comment>
<dbReference type="Gene3D" id="3.30.160.60">
    <property type="entry name" value="Classic Zinc Finger"/>
    <property type="match status" value="1"/>
</dbReference>
<reference evidence="7" key="1">
    <citation type="journal article" date="2016" name="Gigascience">
        <title>De novo construction of an expanded transcriptome assembly for the western tarnished plant bug, Lygus hesperus.</title>
        <authorList>
            <person name="Tassone E.E."/>
            <person name="Geib S.M."/>
            <person name="Hall B."/>
            <person name="Fabrick J.A."/>
            <person name="Brent C.S."/>
            <person name="Hull J.J."/>
        </authorList>
    </citation>
    <scope>NUCLEOTIDE SEQUENCE</scope>
</reference>
<evidence type="ECO:0000256" key="3">
    <source>
        <dbReference type="ARBA" id="ARBA00022741"/>
    </source>
</evidence>
<dbReference type="GO" id="GO:0006400">
    <property type="term" value="P:tRNA modification"/>
    <property type="evidence" value="ECO:0007669"/>
    <property type="project" value="TreeGrafter"/>
</dbReference>
<dbReference type="AlphaFoldDB" id="A0A146MCA4"/>
<dbReference type="InterPro" id="IPR039657">
    <property type="entry name" value="Dimethylallyltransferase"/>
</dbReference>
<evidence type="ECO:0000256" key="5">
    <source>
        <dbReference type="SAM" id="MobiDB-lite"/>
    </source>
</evidence>
<evidence type="ECO:0000256" key="4">
    <source>
        <dbReference type="ARBA" id="ARBA00022840"/>
    </source>
</evidence>
<dbReference type="Gene3D" id="1.10.20.140">
    <property type="match status" value="1"/>
</dbReference>
<evidence type="ECO:0000256" key="2">
    <source>
        <dbReference type="ARBA" id="ARBA00022679"/>
    </source>
</evidence>
<dbReference type="PANTHER" id="PTHR11088">
    <property type="entry name" value="TRNA DIMETHYLALLYLTRANSFERASE"/>
    <property type="match status" value="1"/>
</dbReference>
<keyword evidence="3" id="KW-0547">Nucleotide-binding</keyword>
<dbReference type="InterPro" id="IPR027417">
    <property type="entry name" value="P-loop_NTPase"/>
</dbReference>
<dbReference type="SMART" id="SM00451">
    <property type="entry name" value="ZnF_U1"/>
    <property type="match status" value="1"/>
</dbReference>
<feature type="domain" description="U1-type" evidence="6">
    <location>
        <begin position="485"/>
        <end position="519"/>
    </location>
</feature>
<feature type="compositionally biased region" description="Basic and acidic residues" evidence="5">
    <location>
        <begin position="520"/>
        <end position="537"/>
    </location>
</feature>
<dbReference type="Gene3D" id="3.40.50.300">
    <property type="entry name" value="P-loop containing nucleotide triphosphate hydrolases"/>
    <property type="match status" value="1"/>
</dbReference>
<evidence type="ECO:0000259" key="6">
    <source>
        <dbReference type="SMART" id="SM00451"/>
    </source>
</evidence>
<sequence length="537" mass="60895">MWNRVPLVVILGPTGVGKTKLSLELAKRFSGEIISADSMQVYKGLDVVTNKATDEERAVAPHHLLDFLDPLKKFTVVHFRNKALPIIRNLQAEKKLPVVVGGTHYYIESLLWDILVEDEDATPADNKVDAVTAQANIDELQGWIDYVSSLKAEKLSPLTRNTQLDAESKIAKIEKWSTECIKEATQSLMSIQESAEVESQTDVERLCDTIAAGVARVRLEVRELLGVVRTELSLRVDGEMKSTQEEINKKLHSKLKDVDAETASVLHHNSRRKILRALQIHASKGVKQSQLVDAQRSKDGGSSHGGPLRFKDAILFWIRCEEDVLDKRLDDRVDDMMNRGLVQELLNFHKSYNEERLKNMDSSAAYTQGIFQSIGFKEFHAYLTLLEEERETELGQKLLNEGVLALKSVTRRYARKQIKWIKNRFIKTIDREVPDMYGLDATDLDTWDENVLNPAVQVVGSCLGLAGYSPTLKPLPREDPVGSVVQRNHCSVCDRIFVDTLQWSVHLKSNKHRRMLTKRKREESREDAGSKSTKIEY</sequence>
<accession>A0A146MCA4</accession>
<dbReference type="GO" id="GO:0008270">
    <property type="term" value="F:zinc ion binding"/>
    <property type="evidence" value="ECO:0007669"/>
    <property type="project" value="InterPro"/>
</dbReference>
<keyword evidence="2 7" id="KW-0808">Transferase</keyword>
<name>A0A146MCA4_LYGHE</name>
<dbReference type="GO" id="GO:0005524">
    <property type="term" value="F:ATP binding"/>
    <property type="evidence" value="ECO:0007669"/>
    <property type="project" value="UniProtKB-KW"/>
</dbReference>